<reference evidence="8" key="5">
    <citation type="journal article" date="2021" name="G3 (Bethesda)">
        <title>Aegilops tauschii genome assembly Aet v5.0 features greater sequence contiguity and improved annotation.</title>
        <authorList>
            <person name="Wang L."/>
            <person name="Zhu T."/>
            <person name="Rodriguez J.C."/>
            <person name="Deal K.R."/>
            <person name="Dubcovsky J."/>
            <person name="McGuire P.E."/>
            <person name="Lux T."/>
            <person name="Spannagl M."/>
            <person name="Mayer K.F.X."/>
            <person name="Baldrich P."/>
            <person name="Meyers B.C."/>
            <person name="Huo N."/>
            <person name="Gu Y.Q."/>
            <person name="Zhou H."/>
            <person name="Devos K.M."/>
            <person name="Bennetzen J.L."/>
            <person name="Unver T."/>
            <person name="Budak H."/>
            <person name="Gulick P.J."/>
            <person name="Galiba G."/>
            <person name="Kalapos B."/>
            <person name="Nelson D.R."/>
            <person name="Li P."/>
            <person name="You F.M."/>
            <person name="Luo M.C."/>
            <person name="Dvorak J."/>
        </authorList>
    </citation>
    <scope>NUCLEOTIDE SEQUENCE [LARGE SCALE GENOMIC DNA]</scope>
    <source>
        <strain evidence="8">cv. AL8/78</strain>
    </source>
</reference>
<name>A0A453MS72_AEGTS</name>
<dbReference type="Gramene" id="AET6Gv20054900.1">
    <property type="protein sequence ID" value="AET6Gv20054900.1"/>
    <property type="gene ID" value="AET6Gv20054900"/>
</dbReference>
<dbReference type="EnsemblPlants" id="AET6Gv20054900.1">
    <property type="protein sequence ID" value="AET6Gv20054900.1"/>
    <property type="gene ID" value="AET6Gv20054900"/>
</dbReference>
<dbReference type="Gene3D" id="3.30.2010.10">
    <property type="entry name" value="Metalloproteases ('zincins'), catalytic domain"/>
    <property type="match status" value="1"/>
</dbReference>
<dbReference type="AlphaFoldDB" id="A0A453MS72"/>
<evidence type="ECO:0000256" key="2">
    <source>
        <dbReference type="ARBA" id="ARBA00022723"/>
    </source>
</evidence>
<organism evidence="8 9">
    <name type="scientific">Aegilops tauschii subsp. strangulata</name>
    <name type="common">Goatgrass</name>
    <dbReference type="NCBI Taxonomy" id="200361"/>
    <lineage>
        <taxon>Eukaryota</taxon>
        <taxon>Viridiplantae</taxon>
        <taxon>Streptophyta</taxon>
        <taxon>Embryophyta</taxon>
        <taxon>Tracheophyta</taxon>
        <taxon>Spermatophyta</taxon>
        <taxon>Magnoliopsida</taxon>
        <taxon>Liliopsida</taxon>
        <taxon>Poales</taxon>
        <taxon>Poaceae</taxon>
        <taxon>BOP clade</taxon>
        <taxon>Pooideae</taxon>
        <taxon>Triticodae</taxon>
        <taxon>Triticeae</taxon>
        <taxon>Triticinae</taxon>
        <taxon>Aegilops</taxon>
    </lineage>
</organism>
<reference evidence="9" key="2">
    <citation type="journal article" date="2017" name="Nat. Plants">
        <title>The Aegilops tauschii genome reveals multiple impacts of transposons.</title>
        <authorList>
            <person name="Zhao G."/>
            <person name="Zou C."/>
            <person name="Li K."/>
            <person name="Wang K."/>
            <person name="Li T."/>
            <person name="Gao L."/>
            <person name="Zhang X."/>
            <person name="Wang H."/>
            <person name="Yang Z."/>
            <person name="Liu X."/>
            <person name="Jiang W."/>
            <person name="Mao L."/>
            <person name="Kong X."/>
            <person name="Jiao Y."/>
            <person name="Jia J."/>
        </authorList>
    </citation>
    <scope>NUCLEOTIDE SEQUENCE [LARGE SCALE GENOMIC DNA]</scope>
    <source>
        <strain evidence="9">cv. AL8/78</strain>
    </source>
</reference>
<comment type="similarity">
    <text evidence="6">Belongs to the peptidase M48 family.</text>
</comment>
<dbReference type="STRING" id="200361.A0A453MS72"/>
<keyword evidence="3 6" id="KW-0378">Hydrolase</keyword>
<evidence type="ECO:0000256" key="4">
    <source>
        <dbReference type="ARBA" id="ARBA00022833"/>
    </source>
</evidence>
<evidence type="ECO:0000256" key="3">
    <source>
        <dbReference type="ARBA" id="ARBA00022801"/>
    </source>
</evidence>
<keyword evidence="9" id="KW-1185">Reference proteome</keyword>
<reference evidence="9" key="1">
    <citation type="journal article" date="2014" name="Science">
        <title>Ancient hybridizations among the ancestral genomes of bread wheat.</title>
        <authorList>
            <consortium name="International Wheat Genome Sequencing Consortium,"/>
            <person name="Marcussen T."/>
            <person name="Sandve S.R."/>
            <person name="Heier L."/>
            <person name="Spannagl M."/>
            <person name="Pfeifer M."/>
            <person name="Jakobsen K.S."/>
            <person name="Wulff B.B."/>
            <person name="Steuernagel B."/>
            <person name="Mayer K.F."/>
            <person name="Olsen O.A."/>
        </authorList>
    </citation>
    <scope>NUCLEOTIDE SEQUENCE [LARGE SCALE GENOMIC DNA]</scope>
    <source>
        <strain evidence="9">cv. AL8/78</strain>
    </source>
</reference>
<sequence length="124" mass="13908">RHLDDLDWEVIVINNAKVKAYSFPNGKIVIHTGLLDCLKTDAEIAALIAHEAGHIVAKHYMEVSRIIPPICDLLAVQRNEMEADLIGLKLLAAAGFDKHVAHGVYEKFGEIGREWGFHPWCKKE</sequence>
<dbReference type="InterPro" id="IPR051156">
    <property type="entry name" value="Mito/Outer_Membr_Metalloprot"/>
</dbReference>
<evidence type="ECO:0000256" key="1">
    <source>
        <dbReference type="ARBA" id="ARBA00022670"/>
    </source>
</evidence>
<reference evidence="8" key="4">
    <citation type="submission" date="2019-03" db="UniProtKB">
        <authorList>
            <consortium name="EnsemblPlants"/>
        </authorList>
    </citation>
    <scope>IDENTIFICATION</scope>
</reference>
<reference evidence="8" key="3">
    <citation type="journal article" date="2017" name="Nature">
        <title>Genome sequence of the progenitor of the wheat D genome Aegilops tauschii.</title>
        <authorList>
            <person name="Luo M.C."/>
            <person name="Gu Y.Q."/>
            <person name="Puiu D."/>
            <person name="Wang H."/>
            <person name="Twardziok S.O."/>
            <person name="Deal K.R."/>
            <person name="Huo N."/>
            <person name="Zhu T."/>
            <person name="Wang L."/>
            <person name="Wang Y."/>
            <person name="McGuire P.E."/>
            <person name="Liu S."/>
            <person name="Long H."/>
            <person name="Ramasamy R.K."/>
            <person name="Rodriguez J.C."/>
            <person name="Van S.L."/>
            <person name="Yuan L."/>
            <person name="Wang Z."/>
            <person name="Xia Z."/>
            <person name="Xiao L."/>
            <person name="Anderson O.D."/>
            <person name="Ouyang S."/>
            <person name="Liang Y."/>
            <person name="Zimin A.V."/>
            <person name="Pertea G."/>
            <person name="Qi P."/>
            <person name="Bennetzen J.L."/>
            <person name="Dai X."/>
            <person name="Dawson M.W."/>
            <person name="Muller H.G."/>
            <person name="Kugler K."/>
            <person name="Rivarola-Duarte L."/>
            <person name="Spannagl M."/>
            <person name="Mayer K.F.X."/>
            <person name="Lu F.H."/>
            <person name="Bevan M.W."/>
            <person name="Leroy P."/>
            <person name="Li P."/>
            <person name="You F.M."/>
            <person name="Sun Q."/>
            <person name="Liu Z."/>
            <person name="Lyons E."/>
            <person name="Wicker T."/>
            <person name="Salzberg S.L."/>
            <person name="Devos K.M."/>
            <person name="Dvorak J."/>
        </authorList>
    </citation>
    <scope>NUCLEOTIDE SEQUENCE [LARGE SCALE GENOMIC DNA]</scope>
    <source>
        <strain evidence="8">cv. AL8/78</strain>
    </source>
</reference>
<feature type="domain" description="Peptidase M48" evidence="7">
    <location>
        <begin position="5"/>
        <end position="62"/>
    </location>
</feature>
<keyword evidence="2" id="KW-0479">Metal-binding</keyword>
<evidence type="ECO:0000256" key="5">
    <source>
        <dbReference type="ARBA" id="ARBA00023049"/>
    </source>
</evidence>
<dbReference type="Pfam" id="PF01435">
    <property type="entry name" value="Peptidase_M48"/>
    <property type="match status" value="1"/>
</dbReference>
<evidence type="ECO:0000313" key="9">
    <source>
        <dbReference type="Proteomes" id="UP000015105"/>
    </source>
</evidence>
<proteinExistence type="inferred from homology"/>
<keyword evidence="1 6" id="KW-0645">Protease</keyword>
<evidence type="ECO:0000259" key="7">
    <source>
        <dbReference type="Pfam" id="PF01435"/>
    </source>
</evidence>
<dbReference type="PANTHER" id="PTHR22726">
    <property type="entry name" value="METALLOENDOPEPTIDASE OMA1"/>
    <property type="match status" value="1"/>
</dbReference>
<evidence type="ECO:0000256" key="6">
    <source>
        <dbReference type="RuleBase" id="RU003983"/>
    </source>
</evidence>
<dbReference type="PANTHER" id="PTHR22726:SF1">
    <property type="entry name" value="METALLOENDOPEPTIDASE OMA1, MITOCHONDRIAL"/>
    <property type="match status" value="1"/>
</dbReference>
<evidence type="ECO:0000313" key="8">
    <source>
        <dbReference type="EnsemblPlants" id="AET6Gv20054900.1"/>
    </source>
</evidence>
<comment type="cofactor">
    <cofactor evidence="6">
        <name>Zn(2+)</name>
        <dbReference type="ChEBI" id="CHEBI:29105"/>
    </cofactor>
    <text evidence="6">Binds 1 zinc ion per subunit.</text>
</comment>
<dbReference type="GO" id="GO:0016020">
    <property type="term" value="C:membrane"/>
    <property type="evidence" value="ECO:0007669"/>
    <property type="project" value="TreeGrafter"/>
</dbReference>
<protein>
    <recommendedName>
        <fullName evidence="7">Peptidase M48 domain-containing protein</fullName>
    </recommendedName>
</protein>
<dbReference type="Proteomes" id="UP000015105">
    <property type="component" value="Chromosome 6D"/>
</dbReference>
<accession>A0A453MS72</accession>
<dbReference type="GO" id="GO:0051603">
    <property type="term" value="P:proteolysis involved in protein catabolic process"/>
    <property type="evidence" value="ECO:0007669"/>
    <property type="project" value="TreeGrafter"/>
</dbReference>
<keyword evidence="4 6" id="KW-0862">Zinc</keyword>
<dbReference type="CDD" id="cd07324">
    <property type="entry name" value="M48C_Oma1-like"/>
    <property type="match status" value="1"/>
</dbReference>
<keyword evidence="5 6" id="KW-0482">Metalloprotease</keyword>
<dbReference type="InterPro" id="IPR001915">
    <property type="entry name" value="Peptidase_M48"/>
</dbReference>
<dbReference type="GO" id="GO:0004222">
    <property type="term" value="F:metalloendopeptidase activity"/>
    <property type="evidence" value="ECO:0007669"/>
    <property type="project" value="InterPro"/>
</dbReference>
<dbReference type="GO" id="GO:0046872">
    <property type="term" value="F:metal ion binding"/>
    <property type="evidence" value="ECO:0007669"/>
    <property type="project" value="UniProtKB-KW"/>
</dbReference>